<dbReference type="CDD" id="cd01086">
    <property type="entry name" value="MetAP1"/>
    <property type="match status" value="1"/>
</dbReference>
<feature type="binding site" evidence="6">
    <location>
        <position position="182"/>
    </location>
    <ligand>
        <name>substrate</name>
    </ligand>
</feature>
<dbReference type="Gene3D" id="3.90.230.10">
    <property type="entry name" value="Creatinase/methionine aminopeptidase superfamily"/>
    <property type="match status" value="1"/>
</dbReference>
<comment type="similarity">
    <text evidence="6">Belongs to the peptidase M24A family. Methionine aminopeptidase type 1 subfamily.</text>
</comment>
<reference evidence="9 10" key="2">
    <citation type="submission" date="2010-03" db="EMBL/GenBank/DDBJ databases">
        <authorList>
            <person name="Pajon A."/>
        </authorList>
    </citation>
    <scope>NUCLEOTIDE SEQUENCE [LARGE SCALE GENOMIC DNA]</scope>
    <source>
        <strain evidence="9 10">SGP1</strain>
    </source>
</reference>
<protein>
    <recommendedName>
        <fullName evidence="6 7">Methionine aminopeptidase</fullName>
        <shortName evidence="6">MAP</shortName>
        <shortName evidence="6">MetAP</shortName>
        <ecNumber evidence="6 7">3.4.11.18</ecNumber>
    </recommendedName>
    <alternativeName>
        <fullName evidence="6">Peptidase M</fullName>
    </alternativeName>
</protein>
<feature type="domain" description="Peptidase M24" evidence="8">
    <location>
        <begin position="12"/>
        <end position="244"/>
    </location>
</feature>
<evidence type="ECO:0000256" key="7">
    <source>
        <dbReference type="RuleBase" id="RU003653"/>
    </source>
</evidence>
<comment type="cofactor">
    <cofactor evidence="6">
        <name>Co(2+)</name>
        <dbReference type="ChEBI" id="CHEBI:48828"/>
    </cofactor>
    <cofactor evidence="6">
        <name>Zn(2+)</name>
        <dbReference type="ChEBI" id="CHEBI:29105"/>
    </cofactor>
    <cofactor evidence="6">
        <name>Mn(2+)</name>
        <dbReference type="ChEBI" id="CHEBI:29035"/>
    </cofactor>
    <cofactor evidence="6">
        <name>Fe(2+)</name>
        <dbReference type="ChEBI" id="CHEBI:29033"/>
    </cofactor>
    <text evidence="6">Binds 2 divalent metal cations per subunit. Has a high-affinity and a low affinity metal-binding site. The true nature of the physiological cofactor is under debate. The enzyme is active with cobalt, zinc, manganese or divalent iron ions. Most likely, methionine aminopeptidases function as mononuclear Fe(2+)-metalloproteases under physiological conditions, and the catalytically relevant metal-binding site has been assigned to the histidine-containing high-affinity site.</text>
</comment>
<dbReference type="SUPFAM" id="SSF55920">
    <property type="entry name" value="Creatinase/aminopeptidase"/>
    <property type="match status" value="1"/>
</dbReference>
<evidence type="ECO:0000313" key="9">
    <source>
        <dbReference type="EMBL" id="CBL28154.1"/>
    </source>
</evidence>
<feature type="binding site" evidence="6">
    <location>
        <position position="83"/>
    </location>
    <ligand>
        <name>substrate</name>
    </ligand>
</feature>
<evidence type="ECO:0000256" key="4">
    <source>
        <dbReference type="ARBA" id="ARBA00022723"/>
    </source>
</evidence>
<evidence type="ECO:0000313" key="10">
    <source>
        <dbReference type="Proteomes" id="UP000008957"/>
    </source>
</evidence>
<dbReference type="GO" id="GO:0004239">
    <property type="term" value="F:initiator methionyl aminopeptidase activity"/>
    <property type="evidence" value="ECO:0007669"/>
    <property type="project" value="UniProtKB-UniRule"/>
</dbReference>
<accession>A0AB94IWS7</accession>
<keyword evidence="4 6" id="KW-0479">Metal-binding</keyword>
<dbReference type="HAMAP" id="MF_01974">
    <property type="entry name" value="MetAP_1"/>
    <property type="match status" value="1"/>
</dbReference>
<keyword evidence="5 6" id="KW-0378">Hydrolase</keyword>
<comment type="subunit">
    <text evidence="6">Monomer.</text>
</comment>
<dbReference type="PANTHER" id="PTHR43330">
    <property type="entry name" value="METHIONINE AMINOPEPTIDASE"/>
    <property type="match status" value="1"/>
</dbReference>
<dbReference type="AlphaFoldDB" id="A0AB94IWS7"/>
<dbReference type="NCBIfam" id="TIGR00500">
    <property type="entry name" value="met_pdase_I"/>
    <property type="match status" value="1"/>
</dbReference>
<dbReference type="PANTHER" id="PTHR43330:SF27">
    <property type="entry name" value="METHIONINE AMINOPEPTIDASE"/>
    <property type="match status" value="1"/>
</dbReference>
<evidence type="ECO:0000256" key="6">
    <source>
        <dbReference type="HAMAP-Rule" id="MF_01974"/>
    </source>
</evidence>
<reference evidence="10" key="1">
    <citation type="submission" date="2010-03" db="EMBL/GenBank/DDBJ databases">
        <title>The genome sequence of Synergistetes sp. SGP1.</title>
        <authorList>
            <consortium name="metaHIT consortium -- http://www.metahit.eu/"/>
            <person name="Pajon A."/>
            <person name="Turner K."/>
            <person name="Parkhill J."/>
            <person name="Wade W."/>
            <person name="Vartoukian S."/>
        </authorList>
    </citation>
    <scope>NUCLEOTIDE SEQUENCE [LARGE SCALE GENOMIC DNA]</scope>
    <source>
        <strain evidence="10">SGP1</strain>
    </source>
</reference>
<dbReference type="GO" id="GO:0006508">
    <property type="term" value="P:proteolysis"/>
    <property type="evidence" value="ECO:0007669"/>
    <property type="project" value="UniProtKB-KW"/>
</dbReference>
<dbReference type="Pfam" id="PF00557">
    <property type="entry name" value="Peptidase_M24"/>
    <property type="match status" value="1"/>
</dbReference>
<comment type="catalytic activity">
    <reaction evidence="6 7">
        <text>Release of N-terminal amino acids, preferentially methionine, from peptides and arylamides.</text>
        <dbReference type="EC" id="3.4.11.18"/>
    </reaction>
</comment>
<keyword evidence="10" id="KW-1185">Reference proteome</keyword>
<proteinExistence type="inferred from homology"/>
<dbReference type="InterPro" id="IPR036005">
    <property type="entry name" value="Creatinase/aminopeptidase-like"/>
</dbReference>
<evidence type="ECO:0000256" key="2">
    <source>
        <dbReference type="ARBA" id="ARBA00022438"/>
    </source>
</evidence>
<evidence type="ECO:0000256" key="5">
    <source>
        <dbReference type="ARBA" id="ARBA00022801"/>
    </source>
</evidence>
<feature type="binding site" evidence="6">
    <location>
        <position position="112"/>
    </location>
    <ligand>
        <name>a divalent metal cation</name>
        <dbReference type="ChEBI" id="CHEBI:60240"/>
        <label>1</label>
    </ligand>
</feature>
<evidence type="ECO:0000256" key="1">
    <source>
        <dbReference type="ARBA" id="ARBA00002521"/>
    </source>
</evidence>
<dbReference type="GO" id="GO:0005829">
    <property type="term" value="C:cytosol"/>
    <property type="evidence" value="ECO:0007669"/>
    <property type="project" value="TreeGrafter"/>
</dbReference>
<feature type="binding site" evidence="6">
    <location>
        <position position="239"/>
    </location>
    <ligand>
        <name>a divalent metal cation</name>
        <dbReference type="ChEBI" id="CHEBI:60240"/>
        <label>2</label>
        <note>catalytic</note>
    </ligand>
</feature>
<feature type="binding site" evidence="6">
    <location>
        <position position="101"/>
    </location>
    <ligand>
        <name>a divalent metal cation</name>
        <dbReference type="ChEBI" id="CHEBI:60240"/>
        <label>1</label>
    </ligand>
</feature>
<dbReference type="EMBL" id="FP929056">
    <property type="protein sequence ID" value="CBL28154.1"/>
    <property type="molecule type" value="Genomic_DNA"/>
</dbReference>
<dbReference type="GO" id="GO:0046872">
    <property type="term" value="F:metal ion binding"/>
    <property type="evidence" value="ECO:0007669"/>
    <property type="project" value="UniProtKB-UniRule"/>
</dbReference>
<organism evidence="9 10">
    <name type="scientific">Fretibacterium fastidiosum</name>
    <dbReference type="NCBI Taxonomy" id="651822"/>
    <lineage>
        <taxon>Bacteria</taxon>
        <taxon>Thermotogati</taxon>
        <taxon>Synergistota</taxon>
        <taxon>Synergistia</taxon>
        <taxon>Synergistales</taxon>
        <taxon>Aminobacteriaceae</taxon>
        <taxon>Fretibacterium</taxon>
    </lineage>
</organism>
<dbReference type="PROSITE" id="PS00680">
    <property type="entry name" value="MAP_1"/>
    <property type="match status" value="1"/>
</dbReference>
<dbReference type="PRINTS" id="PR00599">
    <property type="entry name" value="MAPEPTIDASE"/>
</dbReference>
<evidence type="ECO:0000259" key="8">
    <source>
        <dbReference type="Pfam" id="PF00557"/>
    </source>
</evidence>
<feature type="binding site" evidence="6">
    <location>
        <position position="208"/>
    </location>
    <ligand>
        <name>a divalent metal cation</name>
        <dbReference type="ChEBI" id="CHEBI:60240"/>
        <label>2</label>
        <note>catalytic</note>
    </ligand>
</feature>
<feature type="binding site" evidence="6">
    <location>
        <position position="239"/>
    </location>
    <ligand>
        <name>a divalent metal cation</name>
        <dbReference type="ChEBI" id="CHEBI:60240"/>
        <label>1</label>
    </ligand>
</feature>
<comment type="function">
    <text evidence="1 6">Removes the N-terminal methionine from nascent proteins. The N-terminal methionine is often cleaved when the second residue in the primary sequence is small and uncharged (Met-Ala-, Cys, Gly, Pro, Ser, Thr, or Val). Requires deformylation of the N(alpha)-formylated initiator methionine before it can be hydrolyzed.</text>
</comment>
<dbReference type="GO" id="GO:0070006">
    <property type="term" value="F:metalloaminopeptidase activity"/>
    <property type="evidence" value="ECO:0007669"/>
    <property type="project" value="UniProtKB-UniRule"/>
</dbReference>
<keyword evidence="3 6" id="KW-0645">Protease</keyword>
<dbReference type="InterPro" id="IPR001714">
    <property type="entry name" value="Pept_M24_MAP"/>
</dbReference>
<dbReference type="KEGG" id="sbr:SY1_08640"/>
<dbReference type="EC" id="3.4.11.18" evidence="6 7"/>
<evidence type="ECO:0000256" key="3">
    <source>
        <dbReference type="ARBA" id="ARBA00022670"/>
    </source>
</evidence>
<gene>
    <name evidence="6" type="primary">map</name>
    <name evidence="9" type="ORF">SY1_08640</name>
</gene>
<sequence>MLHLKTPEEIDLLRKAGRVVADILDHIGTVVRPGVSTGELDRIADEHISACGGTAAFKGYRMTSRTPPFPGIVCASINDEIVHGIPSDERKLEEGDILSIDVGVCLNGYFGDAACTYPVGAISPERQRLLEVTETSLNRAIEAARVGKTVGDIGYAVESYAVPLKYGIVRDYTGHGVGRKLHEAPQVPNFGRPGRGVMLQRGLTLAIEPMIMSGREAVRVGENGWTVLTADGSDAAHFERSIVVLDDGPEILTPWTSRMGR</sequence>
<feature type="binding site" evidence="6">
    <location>
        <position position="175"/>
    </location>
    <ligand>
        <name>a divalent metal cation</name>
        <dbReference type="ChEBI" id="CHEBI:60240"/>
        <label>2</label>
        <note>catalytic</note>
    </ligand>
</feature>
<feature type="binding site" evidence="6">
    <location>
        <position position="112"/>
    </location>
    <ligand>
        <name>a divalent metal cation</name>
        <dbReference type="ChEBI" id="CHEBI:60240"/>
        <label>2</label>
        <note>catalytic</note>
    </ligand>
</feature>
<name>A0AB94IWS7_9BACT</name>
<dbReference type="RefSeq" id="WP_015556301.1">
    <property type="nucleotide sequence ID" value="NC_021038.1"/>
</dbReference>
<dbReference type="InterPro" id="IPR000994">
    <property type="entry name" value="Pept_M24"/>
</dbReference>
<dbReference type="InterPro" id="IPR002467">
    <property type="entry name" value="Pept_M24A_MAP1"/>
</dbReference>
<dbReference type="Proteomes" id="UP000008957">
    <property type="component" value="Chromosome"/>
</dbReference>
<keyword evidence="2 6" id="KW-0031">Aminopeptidase</keyword>